<protein>
    <submittedName>
        <fullName evidence="1">Uncharacterized protein</fullName>
    </submittedName>
</protein>
<proteinExistence type="predicted"/>
<keyword evidence="2" id="KW-1185">Reference proteome</keyword>
<gene>
    <name evidence="1" type="ORF">GBAR_LOCUS26389</name>
</gene>
<evidence type="ECO:0000313" key="1">
    <source>
        <dbReference type="EMBL" id="CAI8047687.1"/>
    </source>
</evidence>
<reference evidence="1" key="1">
    <citation type="submission" date="2023-03" db="EMBL/GenBank/DDBJ databases">
        <authorList>
            <person name="Steffen K."/>
            <person name="Cardenas P."/>
        </authorList>
    </citation>
    <scope>NUCLEOTIDE SEQUENCE</scope>
</reference>
<name>A0AA35TGR7_GEOBA</name>
<accession>A0AA35TGR7</accession>
<comment type="caution">
    <text evidence="1">The sequence shown here is derived from an EMBL/GenBank/DDBJ whole genome shotgun (WGS) entry which is preliminary data.</text>
</comment>
<dbReference type="Proteomes" id="UP001174909">
    <property type="component" value="Unassembled WGS sequence"/>
</dbReference>
<organism evidence="1 2">
    <name type="scientific">Geodia barretti</name>
    <name type="common">Barrett's horny sponge</name>
    <dbReference type="NCBI Taxonomy" id="519541"/>
    <lineage>
        <taxon>Eukaryota</taxon>
        <taxon>Metazoa</taxon>
        <taxon>Porifera</taxon>
        <taxon>Demospongiae</taxon>
        <taxon>Heteroscleromorpha</taxon>
        <taxon>Tetractinellida</taxon>
        <taxon>Astrophorina</taxon>
        <taxon>Geodiidae</taxon>
        <taxon>Geodia</taxon>
    </lineage>
</organism>
<evidence type="ECO:0000313" key="2">
    <source>
        <dbReference type="Proteomes" id="UP001174909"/>
    </source>
</evidence>
<dbReference type="AlphaFoldDB" id="A0AA35TGR7"/>
<sequence length="141" mass="15827">MNLDLLCGCAQRWRGFIMADKQQIQGWLDKLRAGTLAEVDLQQALERLSDGTSEGDSPKRQRLLYLNTGSTGVDSQVLGMSLVENGQILEGPDDVDEWPYNSVLEAMNDGWRVIKFPEMALMLQEDKTFGLGCEFILEKLT</sequence>
<dbReference type="EMBL" id="CASHTH010003672">
    <property type="protein sequence ID" value="CAI8047687.1"/>
    <property type="molecule type" value="Genomic_DNA"/>
</dbReference>